<dbReference type="InterPro" id="IPR051681">
    <property type="entry name" value="Ser/Thr_Kinases-Pseudokinases"/>
</dbReference>
<dbReference type="Gene3D" id="1.10.510.10">
    <property type="entry name" value="Transferase(Phosphotransferase) domain 1"/>
    <property type="match status" value="1"/>
</dbReference>
<dbReference type="OrthoDB" id="2403434at2759"/>
<dbReference type="AlphaFoldDB" id="A0A397VSS7"/>
<keyword evidence="3" id="KW-1185">Reference proteome</keyword>
<dbReference type="InterPro" id="IPR001245">
    <property type="entry name" value="Ser-Thr/Tyr_kinase_cat_dom"/>
</dbReference>
<evidence type="ECO:0000313" key="2">
    <source>
        <dbReference type="EMBL" id="RIB25610.1"/>
    </source>
</evidence>
<feature type="non-terminal residue" evidence="2">
    <location>
        <position position="152"/>
    </location>
</feature>
<sequence length="152" mass="16940">EKLNLLVLIASDLKLIHAHNVIHCDLHSGNILQNDLYSAYIGDLGLSITVNNVLKAKDGIYGVIPYIAPEVLNNRTYSAASDVYSFAIIAYEVVSGKLAFSDIPHDIRLMHKILHGLRPAIPSHVPKLIAKLIMKCWDTRPNNRPTSEEIYD</sequence>
<dbReference type="GO" id="GO:0005524">
    <property type="term" value="F:ATP binding"/>
    <property type="evidence" value="ECO:0007669"/>
    <property type="project" value="InterPro"/>
</dbReference>
<keyword evidence="2" id="KW-0808">Transferase</keyword>
<dbReference type="PROSITE" id="PS50011">
    <property type="entry name" value="PROTEIN_KINASE_DOM"/>
    <property type="match status" value="1"/>
</dbReference>
<evidence type="ECO:0000259" key="1">
    <source>
        <dbReference type="PROSITE" id="PS50011"/>
    </source>
</evidence>
<name>A0A397VSS7_9GLOM</name>
<dbReference type="GO" id="GO:0004674">
    <property type="term" value="F:protein serine/threonine kinase activity"/>
    <property type="evidence" value="ECO:0007669"/>
    <property type="project" value="TreeGrafter"/>
</dbReference>
<feature type="non-terminal residue" evidence="2">
    <location>
        <position position="1"/>
    </location>
</feature>
<dbReference type="EMBL" id="QKWP01000168">
    <property type="protein sequence ID" value="RIB25610.1"/>
    <property type="molecule type" value="Genomic_DNA"/>
</dbReference>
<dbReference type="InterPro" id="IPR000719">
    <property type="entry name" value="Prot_kinase_dom"/>
</dbReference>
<evidence type="ECO:0000313" key="3">
    <source>
        <dbReference type="Proteomes" id="UP000266673"/>
    </source>
</evidence>
<feature type="domain" description="Protein kinase" evidence="1">
    <location>
        <begin position="1"/>
        <end position="152"/>
    </location>
</feature>
<dbReference type="PANTHER" id="PTHR44329">
    <property type="entry name" value="SERINE/THREONINE-PROTEIN KINASE TNNI3K-RELATED"/>
    <property type="match status" value="1"/>
</dbReference>
<dbReference type="InterPro" id="IPR011009">
    <property type="entry name" value="Kinase-like_dom_sf"/>
</dbReference>
<protein>
    <submittedName>
        <fullName evidence="2">Kinase-like domain-containing protein</fullName>
    </submittedName>
</protein>
<proteinExistence type="predicted"/>
<keyword evidence="2" id="KW-0418">Kinase</keyword>
<organism evidence="2 3">
    <name type="scientific">Gigaspora rosea</name>
    <dbReference type="NCBI Taxonomy" id="44941"/>
    <lineage>
        <taxon>Eukaryota</taxon>
        <taxon>Fungi</taxon>
        <taxon>Fungi incertae sedis</taxon>
        <taxon>Mucoromycota</taxon>
        <taxon>Glomeromycotina</taxon>
        <taxon>Glomeromycetes</taxon>
        <taxon>Diversisporales</taxon>
        <taxon>Gigasporaceae</taxon>
        <taxon>Gigaspora</taxon>
    </lineage>
</organism>
<comment type="caution">
    <text evidence="2">The sequence shown here is derived from an EMBL/GenBank/DDBJ whole genome shotgun (WGS) entry which is preliminary data.</text>
</comment>
<dbReference type="STRING" id="44941.A0A397VSS7"/>
<dbReference type="Proteomes" id="UP000266673">
    <property type="component" value="Unassembled WGS sequence"/>
</dbReference>
<reference evidence="2 3" key="1">
    <citation type="submission" date="2018-06" db="EMBL/GenBank/DDBJ databases">
        <title>Comparative genomics reveals the genomic features of Rhizophagus irregularis, R. cerebriforme, R. diaphanum and Gigaspora rosea, and their symbiotic lifestyle signature.</title>
        <authorList>
            <person name="Morin E."/>
            <person name="San Clemente H."/>
            <person name="Chen E.C.H."/>
            <person name="De La Providencia I."/>
            <person name="Hainaut M."/>
            <person name="Kuo A."/>
            <person name="Kohler A."/>
            <person name="Murat C."/>
            <person name="Tang N."/>
            <person name="Roy S."/>
            <person name="Loubradou J."/>
            <person name="Henrissat B."/>
            <person name="Grigoriev I.V."/>
            <person name="Corradi N."/>
            <person name="Roux C."/>
            <person name="Martin F.M."/>
        </authorList>
    </citation>
    <scope>NUCLEOTIDE SEQUENCE [LARGE SCALE GENOMIC DNA]</scope>
    <source>
        <strain evidence="2 3">DAOM 194757</strain>
    </source>
</reference>
<gene>
    <name evidence="2" type="ORF">C2G38_1873031</name>
</gene>
<accession>A0A397VSS7</accession>
<dbReference type="Pfam" id="PF07714">
    <property type="entry name" value="PK_Tyr_Ser-Thr"/>
    <property type="match status" value="1"/>
</dbReference>
<dbReference type="SUPFAM" id="SSF56112">
    <property type="entry name" value="Protein kinase-like (PK-like)"/>
    <property type="match status" value="1"/>
</dbReference>